<evidence type="ECO:0000256" key="1">
    <source>
        <dbReference type="ARBA" id="ARBA00022448"/>
    </source>
</evidence>
<dbReference type="CDD" id="cd08916">
    <property type="entry name" value="TrHb3_P"/>
    <property type="match status" value="1"/>
</dbReference>
<organism evidence="5 6">
    <name type="scientific">Altererythrobacter xiamenensis</name>
    <dbReference type="NCBI Taxonomy" id="1316679"/>
    <lineage>
        <taxon>Bacteria</taxon>
        <taxon>Pseudomonadati</taxon>
        <taxon>Pseudomonadota</taxon>
        <taxon>Alphaproteobacteria</taxon>
        <taxon>Sphingomonadales</taxon>
        <taxon>Erythrobacteraceae</taxon>
        <taxon>Altererythrobacter</taxon>
    </lineage>
</organism>
<evidence type="ECO:0000313" key="6">
    <source>
        <dbReference type="Proteomes" id="UP000194420"/>
    </source>
</evidence>
<reference evidence="6" key="1">
    <citation type="submission" date="2017-04" db="EMBL/GenBank/DDBJ databases">
        <authorList>
            <person name="Varghese N."/>
            <person name="Submissions S."/>
        </authorList>
    </citation>
    <scope>NUCLEOTIDE SEQUENCE [LARGE SCALE GENOMIC DNA]</scope>
</reference>
<dbReference type="RefSeq" id="WP_086436873.1">
    <property type="nucleotide sequence ID" value="NZ_FXWG01000001.1"/>
</dbReference>
<keyword evidence="4" id="KW-0408">Iron</keyword>
<proteinExistence type="predicted"/>
<evidence type="ECO:0000313" key="5">
    <source>
        <dbReference type="EMBL" id="SMQ64469.1"/>
    </source>
</evidence>
<evidence type="ECO:0000256" key="3">
    <source>
        <dbReference type="ARBA" id="ARBA00022723"/>
    </source>
</evidence>
<dbReference type="SUPFAM" id="SSF46458">
    <property type="entry name" value="Globin-like"/>
    <property type="match status" value="1"/>
</dbReference>
<name>A0A1Y6EQB2_9SPHN</name>
<dbReference type="OrthoDB" id="25954at2"/>
<keyword evidence="2" id="KW-0349">Heme</keyword>
<sequence>MSQTLQTPDAHRHALRVRVAKRAQAEAIGIDEDFVSDMVERFYASIREDELLGPIFAERIDEWPPHLSRMKQFWRSILHNSGDFSGNPMVKHIAIPGLTERHFSRWLELFYANLHQMNLDARAVQLVGDRARMIADSLLTGISVQRDGIGGAIERKDLPHV</sequence>
<dbReference type="InterPro" id="IPR009050">
    <property type="entry name" value="Globin-like_sf"/>
</dbReference>
<dbReference type="GO" id="GO:0019825">
    <property type="term" value="F:oxygen binding"/>
    <property type="evidence" value="ECO:0007669"/>
    <property type="project" value="InterPro"/>
</dbReference>
<dbReference type="AlphaFoldDB" id="A0A1Y6EQB2"/>
<dbReference type="EMBL" id="FXWG01000001">
    <property type="protein sequence ID" value="SMQ64469.1"/>
    <property type="molecule type" value="Genomic_DNA"/>
</dbReference>
<keyword evidence="6" id="KW-1185">Reference proteome</keyword>
<gene>
    <name evidence="5" type="ORF">SAMN06297468_1023</name>
</gene>
<dbReference type="Gene3D" id="1.10.490.10">
    <property type="entry name" value="Globins"/>
    <property type="match status" value="1"/>
</dbReference>
<evidence type="ECO:0000256" key="2">
    <source>
        <dbReference type="ARBA" id="ARBA00022617"/>
    </source>
</evidence>
<keyword evidence="1" id="KW-0813">Transport</keyword>
<protein>
    <submittedName>
        <fullName evidence="5">Hemoglobin</fullName>
    </submittedName>
</protein>
<evidence type="ECO:0000256" key="4">
    <source>
        <dbReference type="ARBA" id="ARBA00023004"/>
    </source>
</evidence>
<accession>A0A1Y6EQB2</accession>
<keyword evidence="3" id="KW-0479">Metal-binding</keyword>
<dbReference type="InterPro" id="IPR012292">
    <property type="entry name" value="Globin/Proto"/>
</dbReference>
<dbReference type="Proteomes" id="UP000194420">
    <property type="component" value="Unassembled WGS sequence"/>
</dbReference>
<dbReference type="InterPro" id="IPR001486">
    <property type="entry name" value="Hemoglobin_trunc"/>
</dbReference>
<dbReference type="GO" id="GO:0046872">
    <property type="term" value="F:metal ion binding"/>
    <property type="evidence" value="ECO:0007669"/>
    <property type="project" value="UniProtKB-KW"/>
</dbReference>
<dbReference type="Pfam" id="PF01152">
    <property type="entry name" value="Bac_globin"/>
    <property type="match status" value="1"/>
</dbReference>
<dbReference type="GO" id="GO:0020037">
    <property type="term" value="F:heme binding"/>
    <property type="evidence" value="ECO:0007669"/>
    <property type="project" value="InterPro"/>
</dbReference>